<dbReference type="InterPro" id="IPR045088">
    <property type="entry name" value="ALAT1/2-like"/>
</dbReference>
<dbReference type="InterPro" id="IPR015424">
    <property type="entry name" value="PyrdxlP-dep_Trfase"/>
</dbReference>
<reference evidence="6 7" key="2">
    <citation type="submission" date="2018-11" db="EMBL/GenBank/DDBJ databases">
        <authorList>
            <consortium name="Pathogen Informatics"/>
        </authorList>
    </citation>
    <scope>NUCLEOTIDE SEQUENCE [LARGE SCALE GENOMIC DNA]</scope>
</reference>
<name>A0A183E2S8_9BILA</name>
<comment type="subunit">
    <text evidence="2">Homodimer.</text>
</comment>
<keyword evidence="3" id="KW-0032">Aminotransferase</keyword>
<evidence type="ECO:0000256" key="5">
    <source>
        <dbReference type="ARBA" id="ARBA00022898"/>
    </source>
</evidence>
<gene>
    <name evidence="6" type="ORF">GPUH_LOCUS15270</name>
</gene>
<accession>A0A183E2S8</accession>
<protein>
    <submittedName>
        <fullName evidence="8">Aminotran_1_2 domain-containing protein</fullName>
    </submittedName>
</protein>
<dbReference type="Proteomes" id="UP000271098">
    <property type="component" value="Unassembled WGS sequence"/>
</dbReference>
<reference evidence="8" key="1">
    <citation type="submission" date="2016-06" db="UniProtKB">
        <authorList>
            <consortium name="WormBaseParasite"/>
        </authorList>
    </citation>
    <scope>IDENTIFICATION</scope>
</reference>
<keyword evidence="4" id="KW-0808">Transferase</keyword>
<evidence type="ECO:0000313" key="6">
    <source>
        <dbReference type="EMBL" id="VDN25678.1"/>
    </source>
</evidence>
<dbReference type="SUPFAM" id="SSF53383">
    <property type="entry name" value="PLP-dependent transferases"/>
    <property type="match status" value="1"/>
</dbReference>
<sequence length="104" mass="11496">MELASFFSVSKGYMGECGLRSGYAELVNVDPQVVQALTKMVSARLCANSLGQVALDAAVNPPKQDNPSYEKWFKVIKSNKSTSKFNLLNPAQHAKKEFCIIHFL</sequence>
<dbReference type="WBParaSite" id="GPUH_0001528901-mRNA-1">
    <property type="protein sequence ID" value="GPUH_0001528901-mRNA-1"/>
    <property type="gene ID" value="GPUH_0001528901"/>
</dbReference>
<evidence type="ECO:0000256" key="4">
    <source>
        <dbReference type="ARBA" id="ARBA00022679"/>
    </source>
</evidence>
<organism evidence="8">
    <name type="scientific">Gongylonema pulchrum</name>
    <dbReference type="NCBI Taxonomy" id="637853"/>
    <lineage>
        <taxon>Eukaryota</taxon>
        <taxon>Metazoa</taxon>
        <taxon>Ecdysozoa</taxon>
        <taxon>Nematoda</taxon>
        <taxon>Chromadorea</taxon>
        <taxon>Rhabditida</taxon>
        <taxon>Spirurina</taxon>
        <taxon>Spiruromorpha</taxon>
        <taxon>Spiruroidea</taxon>
        <taxon>Gongylonematidae</taxon>
        <taxon>Gongylonema</taxon>
    </lineage>
</organism>
<evidence type="ECO:0000256" key="2">
    <source>
        <dbReference type="ARBA" id="ARBA00011738"/>
    </source>
</evidence>
<evidence type="ECO:0000313" key="8">
    <source>
        <dbReference type="WBParaSite" id="GPUH_0001528901-mRNA-1"/>
    </source>
</evidence>
<evidence type="ECO:0000256" key="1">
    <source>
        <dbReference type="ARBA" id="ARBA00001933"/>
    </source>
</evidence>
<dbReference type="Gene3D" id="3.40.640.10">
    <property type="entry name" value="Type I PLP-dependent aspartate aminotransferase-like (Major domain)"/>
    <property type="match status" value="1"/>
</dbReference>
<evidence type="ECO:0000256" key="3">
    <source>
        <dbReference type="ARBA" id="ARBA00022576"/>
    </source>
</evidence>
<dbReference type="InterPro" id="IPR015421">
    <property type="entry name" value="PyrdxlP-dep_Trfase_major"/>
</dbReference>
<dbReference type="EMBL" id="UYRT01082220">
    <property type="protein sequence ID" value="VDN25678.1"/>
    <property type="molecule type" value="Genomic_DNA"/>
</dbReference>
<evidence type="ECO:0000313" key="7">
    <source>
        <dbReference type="Proteomes" id="UP000271098"/>
    </source>
</evidence>
<keyword evidence="7" id="KW-1185">Reference proteome</keyword>
<dbReference type="OrthoDB" id="1732682at2759"/>
<dbReference type="PANTHER" id="PTHR11751">
    <property type="entry name" value="ALANINE AMINOTRANSFERASE"/>
    <property type="match status" value="1"/>
</dbReference>
<dbReference type="AlphaFoldDB" id="A0A183E2S8"/>
<comment type="cofactor">
    <cofactor evidence="1">
        <name>pyridoxal 5'-phosphate</name>
        <dbReference type="ChEBI" id="CHEBI:597326"/>
    </cofactor>
</comment>
<dbReference type="GO" id="GO:0008483">
    <property type="term" value="F:transaminase activity"/>
    <property type="evidence" value="ECO:0007669"/>
    <property type="project" value="UniProtKB-KW"/>
</dbReference>
<keyword evidence="5" id="KW-0663">Pyridoxal phosphate</keyword>
<proteinExistence type="predicted"/>
<dbReference type="PANTHER" id="PTHR11751:SF29">
    <property type="entry name" value="ALANINE TRANSAMINASE"/>
    <property type="match status" value="1"/>
</dbReference>